<gene>
    <name evidence="1" type="ORF">CCE28_03740</name>
</gene>
<dbReference type="RefSeq" id="WP_095131130.1">
    <property type="nucleotide sequence ID" value="NZ_NIBG01000002.1"/>
</dbReference>
<protein>
    <submittedName>
        <fullName evidence="1">Uncharacterized protein</fullName>
    </submittedName>
</protein>
<dbReference type="Pfam" id="PF20353">
    <property type="entry name" value="DUF6648"/>
    <property type="match status" value="1"/>
</dbReference>
<dbReference type="OrthoDB" id="1705959at2"/>
<comment type="caution">
    <text evidence="1">The sequence shown here is derived from an EMBL/GenBank/DDBJ whole genome shotgun (WGS) entry which is preliminary data.</text>
</comment>
<name>A0A267MM34_9FIRM</name>
<dbReference type="AlphaFoldDB" id="A0A267MM34"/>
<accession>A0A267MM34</accession>
<dbReference type="Proteomes" id="UP000216024">
    <property type="component" value="Unassembled WGS sequence"/>
</dbReference>
<dbReference type="EMBL" id="NIBG01000002">
    <property type="protein sequence ID" value="PAB60664.1"/>
    <property type="molecule type" value="Genomic_DNA"/>
</dbReference>
<sequence length="184" mass="22980">MTYYKKDNVFKQFFENREYLIAQFKKGDLTKREFIEEHFYFIQRLNLKPFKYRIDSFEKGLYNYQYYNMLAKYNYMKSKDKKIIEKHPTMAQEFRRKANHFYMQKDKSTLKLLRYLEFENVEAYYIKVKSKELDGKLFEIVLKDYDNVILHSISPWLADELRNEWVFEDKKKKSLIDKYINERY</sequence>
<evidence type="ECO:0000313" key="2">
    <source>
        <dbReference type="Proteomes" id="UP000216024"/>
    </source>
</evidence>
<evidence type="ECO:0000313" key="1">
    <source>
        <dbReference type="EMBL" id="PAB60664.1"/>
    </source>
</evidence>
<keyword evidence="2" id="KW-1185">Reference proteome</keyword>
<organism evidence="1 2">
    <name type="scientific">Anaeromicrobium sediminis</name>
    <dbReference type="NCBI Taxonomy" id="1478221"/>
    <lineage>
        <taxon>Bacteria</taxon>
        <taxon>Bacillati</taxon>
        <taxon>Bacillota</taxon>
        <taxon>Clostridia</taxon>
        <taxon>Peptostreptococcales</taxon>
        <taxon>Thermotaleaceae</taxon>
        <taxon>Anaeromicrobium</taxon>
    </lineage>
</organism>
<proteinExistence type="predicted"/>
<dbReference type="InterPro" id="IPR046590">
    <property type="entry name" value="DUF6648"/>
</dbReference>
<reference evidence="1 2" key="1">
    <citation type="submission" date="2017-06" db="EMBL/GenBank/DDBJ databases">
        <title>Draft genome sequence of anaerobic fermentative bacterium Anaeromicrobium sediminis DY2726D isolated from West Pacific Ocean sediments.</title>
        <authorList>
            <person name="Zeng X."/>
        </authorList>
    </citation>
    <scope>NUCLEOTIDE SEQUENCE [LARGE SCALE GENOMIC DNA]</scope>
    <source>
        <strain evidence="1 2">DY2726D</strain>
    </source>
</reference>